<name>A0A176ZAZ5_9BRAD</name>
<feature type="compositionally biased region" description="Basic and acidic residues" evidence="1">
    <location>
        <begin position="1"/>
        <end position="11"/>
    </location>
</feature>
<dbReference type="InterPro" id="IPR019600">
    <property type="entry name" value="Hemin_uptake_protein_HemP"/>
</dbReference>
<organism evidence="2 3">
    <name type="scientific">Bradyrhizobium neotropicale</name>
    <dbReference type="NCBI Taxonomy" id="1497615"/>
    <lineage>
        <taxon>Bacteria</taxon>
        <taxon>Pseudomonadati</taxon>
        <taxon>Pseudomonadota</taxon>
        <taxon>Alphaproteobacteria</taxon>
        <taxon>Hyphomicrobiales</taxon>
        <taxon>Nitrobacteraceae</taxon>
        <taxon>Bradyrhizobium</taxon>
    </lineage>
</organism>
<proteinExistence type="predicted"/>
<keyword evidence="3" id="KW-1185">Reference proteome</keyword>
<evidence type="ECO:0000256" key="1">
    <source>
        <dbReference type="SAM" id="MobiDB-lite"/>
    </source>
</evidence>
<gene>
    <name evidence="2" type="ORF">AXW67_07350</name>
</gene>
<dbReference type="Proteomes" id="UP000077173">
    <property type="component" value="Unassembled WGS sequence"/>
</dbReference>
<evidence type="ECO:0000313" key="2">
    <source>
        <dbReference type="EMBL" id="OAF17811.1"/>
    </source>
</evidence>
<dbReference type="EMBL" id="LSEF01000041">
    <property type="protein sequence ID" value="OAF17811.1"/>
    <property type="molecule type" value="Genomic_DNA"/>
</dbReference>
<dbReference type="AlphaFoldDB" id="A0A176ZAZ5"/>
<dbReference type="RefSeq" id="WP_063678156.1">
    <property type="nucleotide sequence ID" value="NZ_LSEF01000041.1"/>
</dbReference>
<dbReference type="Gene3D" id="2.10.70.10">
    <property type="entry name" value="Complement Module, domain 1"/>
    <property type="match status" value="1"/>
</dbReference>
<feature type="region of interest" description="Disordered" evidence="1">
    <location>
        <begin position="1"/>
        <end position="25"/>
    </location>
</feature>
<sequence length="59" mass="6517">MADKSVEDNRTDAAQPAARAPRTVSSRDLLGGERLLVIQHEEEIYRLQLTAAGKLILTK</sequence>
<dbReference type="Pfam" id="PF10636">
    <property type="entry name" value="hemP"/>
    <property type="match status" value="1"/>
</dbReference>
<protein>
    <recommendedName>
        <fullName evidence="4">Hemin transporter HemP</fullName>
    </recommendedName>
</protein>
<evidence type="ECO:0008006" key="4">
    <source>
        <dbReference type="Google" id="ProtNLM"/>
    </source>
</evidence>
<evidence type="ECO:0000313" key="3">
    <source>
        <dbReference type="Proteomes" id="UP000077173"/>
    </source>
</evidence>
<accession>A0A176ZAZ5</accession>
<comment type="caution">
    <text evidence="2">The sequence shown here is derived from an EMBL/GenBank/DDBJ whole genome shotgun (WGS) entry which is preliminary data.</text>
</comment>
<reference evidence="2 3" key="1">
    <citation type="submission" date="2016-02" db="EMBL/GenBank/DDBJ databases">
        <title>Draft genome sequence of the strain BR 10247T Bradyrhizobium neotropicale isolated from nodules of Centrolobium paraense.</title>
        <authorList>
            <person name="Simoes-Araujo J.L."/>
            <person name="Barauna A.C."/>
            <person name="Silva K."/>
            <person name="Zilli J.E."/>
        </authorList>
    </citation>
    <scope>NUCLEOTIDE SEQUENCE [LARGE SCALE GENOMIC DNA]</scope>
    <source>
        <strain evidence="2 3">BR 10247</strain>
    </source>
</reference>